<dbReference type="Proteomes" id="UP001162483">
    <property type="component" value="Unassembled WGS sequence"/>
</dbReference>
<keyword evidence="3" id="KW-1185">Reference proteome</keyword>
<evidence type="ECO:0000313" key="3">
    <source>
        <dbReference type="Proteomes" id="UP001162483"/>
    </source>
</evidence>
<name>A0ABN9FP32_9NEOB</name>
<reference evidence="2" key="1">
    <citation type="submission" date="2023-05" db="EMBL/GenBank/DDBJ databases">
        <authorList>
            <person name="Stuckert A."/>
        </authorList>
    </citation>
    <scope>NUCLEOTIDE SEQUENCE</scope>
</reference>
<sequence>MYETKPLYLEDKHLPSDSERTPHNGHSGCTDLGTQHRDGGNPL</sequence>
<evidence type="ECO:0000256" key="1">
    <source>
        <dbReference type="SAM" id="MobiDB-lite"/>
    </source>
</evidence>
<feature type="compositionally biased region" description="Basic and acidic residues" evidence="1">
    <location>
        <begin position="8"/>
        <end position="22"/>
    </location>
</feature>
<dbReference type="EMBL" id="CATNWA010017206">
    <property type="protein sequence ID" value="CAI9598820.1"/>
    <property type="molecule type" value="Genomic_DNA"/>
</dbReference>
<proteinExistence type="predicted"/>
<gene>
    <name evidence="2" type="ORF">SPARVUS_LOCUS12494314</name>
</gene>
<accession>A0ABN9FP32</accession>
<evidence type="ECO:0000313" key="2">
    <source>
        <dbReference type="EMBL" id="CAI9598820.1"/>
    </source>
</evidence>
<comment type="caution">
    <text evidence="2">The sequence shown here is derived from an EMBL/GenBank/DDBJ whole genome shotgun (WGS) entry which is preliminary data.</text>
</comment>
<protein>
    <submittedName>
        <fullName evidence="2">Uncharacterized protein</fullName>
    </submittedName>
</protein>
<feature type="compositionally biased region" description="Basic and acidic residues" evidence="1">
    <location>
        <begin position="34"/>
        <end position="43"/>
    </location>
</feature>
<organism evidence="2 3">
    <name type="scientific">Staurois parvus</name>
    <dbReference type="NCBI Taxonomy" id="386267"/>
    <lineage>
        <taxon>Eukaryota</taxon>
        <taxon>Metazoa</taxon>
        <taxon>Chordata</taxon>
        <taxon>Craniata</taxon>
        <taxon>Vertebrata</taxon>
        <taxon>Euteleostomi</taxon>
        <taxon>Amphibia</taxon>
        <taxon>Batrachia</taxon>
        <taxon>Anura</taxon>
        <taxon>Neobatrachia</taxon>
        <taxon>Ranoidea</taxon>
        <taxon>Ranidae</taxon>
        <taxon>Staurois</taxon>
    </lineage>
</organism>
<feature type="region of interest" description="Disordered" evidence="1">
    <location>
        <begin position="1"/>
        <end position="43"/>
    </location>
</feature>